<protein>
    <submittedName>
        <fullName evidence="1">Uncharacterized protein</fullName>
    </submittedName>
</protein>
<accession>A0A9X9Q8D0</accession>
<name>A0A9X9Q8D0_GULGU</name>
<gene>
    <name evidence="1" type="ORF">BN2614_LOCUS1</name>
</gene>
<keyword evidence="2" id="KW-1185">Reference proteome</keyword>
<dbReference type="AlphaFoldDB" id="A0A9X9Q8D0"/>
<reference evidence="1 2" key="1">
    <citation type="submission" date="2018-10" db="EMBL/GenBank/DDBJ databases">
        <authorList>
            <person name="Ekblom R."/>
            <person name="Jareborg N."/>
        </authorList>
    </citation>
    <scope>NUCLEOTIDE SEQUENCE [LARGE SCALE GENOMIC DNA]</scope>
    <source>
        <tissue evidence="1">Muscle</tissue>
    </source>
</reference>
<organism evidence="1 2">
    <name type="scientific">Gulo gulo</name>
    <name type="common">Wolverine</name>
    <name type="synonym">Gluton</name>
    <dbReference type="NCBI Taxonomy" id="48420"/>
    <lineage>
        <taxon>Eukaryota</taxon>
        <taxon>Metazoa</taxon>
        <taxon>Chordata</taxon>
        <taxon>Craniata</taxon>
        <taxon>Vertebrata</taxon>
        <taxon>Euteleostomi</taxon>
        <taxon>Mammalia</taxon>
        <taxon>Eutheria</taxon>
        <taxon>Laurasiatheria</taxon>
        <taxon>Carnivora</taxon>
        <taxon>Caniformia</taxon>
        <taxon>Musteloidea</taxon>
        <taxon>Mustelidae</taxon>
        <taxon>Guloninae</taxon>
        <taxon>Gulo</taxon>
    </lineage>
</organism>
<proteinExistence type="predicted"/>
<evidence type="ECO:0000313" key="2">
    <source>
        <dbReference type="Proteomes" id="UP000269945"/>
    </source>
</evidence>
<comment type="caution">
    <text evidence="1">The sequence shown here is derived from an EMBL/GenBank/DDBJ whole genome shotgun (WGS) entry which is preliminary data.</text>
</comment>
<dbReference type="EMBL" id="CYRY02044277">
    <property type="protein sequence ID" value="VCX39145.1"/>
    <property type="molecule type" value="Genomic_DNA"/>
</dbReference>
<evidence type="ECO:0000313" key="1">
    <source>
        <dbReference type="EMBL" id="VCX39145.1"/>
    </source>
</evidence>
<dbReference type="Proteomes" id="UP000269945">
    <property type="component" value="Unassembled WGS sequence"/>
</dbReference>
<sequence length="27" mass="3160">MKKIEDNNTVVFVWIQLRPISTRSNGL</sequence>